<feature type="transmembrane region" description="Helical" evidence="7">
    <location>
        <begin position="258"/>
        <end position="280"/>
    </location>
</feature>
<keyword evidence="4 7" id="KW-0812">Transmembrane</keyword>
<feature type="transmembrane region" description="Helical" evidence="7">
    <location>
        <begin position="230"/>
        <end position="246"/>
    </location>
</feature>
<dbReference type="NCBIfam" id="TIGR00203">
    <property type="entry name" value="cydB"/>
    <property type="match status" value="1"/>
</dbReference>
<dbReference type="Proteomes" id="UP000054870">
    <property type="component" value="Unassembled WGS sequence"/>
</dbReference>
<evidence type="ECO:0000313" key="8">
    <source>
        <dbReference type="EMBL" id="SAK54993.1"/>
    </source>
</evidence>
<comment type="caution">
    <text evidence="8">The sequence shown here is derived from an EMBL/GenBank/DDBJ whole genome shotgun (WGS) entry which is preliminary data.</text>
</comment>
<name>A0A158AB20_9BURK</name>
<feature type="transmembrane region" description="Helical" evidence="7">
    <location>
        <begin position="81"/>
        <end position="99"/>
    </location>
</feature>
<evidence type="ECO:0000256" key="7">
    <source>
        <dbReference type="SAM" id="Phobius"/>
    </source>
</evidence>
<dbReference type="PANTHER" id="PTHR43141:SF4">
    <property type="entry name" value="CYTOCHROME BD2 SUBUNIT II"/>
    <property type="match status" value="1"/>
</dbReference>
<dbReference type="GO" id="GO:0019646">
    <property type="term" value="P:aerobic electron transport chain"/>
    <property type="evidence" value="ECO:0007669"/>
    <property type="project" value="TreeGrafter"/>
</dbReference>
<evidence type="ECO:0000256" key="1">
    <source>
        <dbReference type="ARBA" id="ARBA00004651"/>
    </source>
</evidence>
<dbReference type="GO" id="GO:0009055">
    <property type="term" value="F:electron transfer activity"/>
    <property type="evidence" value="ECO:0007669"/>
    <property type="project" value="TreeGrafter"/>
</dbReference>
<evidence type="ECO:0000256" key="3">
    <source>
        <dbReference type="ARBA" id="ARBA00022475"/>
    </source>
</evidence>
<dbReference type="PANTHER" id="PTHR43141">
    <property type="entry name" value="CYTOCHROME BD2 SUBUNIT II"/>
    <property type="match status" value="1"/>
</dbReference>
<feature type="transmembrane region" description="Helical" evidence="7">
    <location>
        <begin position="6"/>
        <end position="35"/>
    </location>
</feature>
<accession>A0A158AB20</accession>
<feature type="transmembrane region" description="Helical" evidence="7">
    <location>
        <begin position="191"/>
        <end position="210"/>
    </location>
</feature>
<keyword evidence="3" id="KW-1003">Cell membrane</keyword>
<evidence type="ECO:0000256" key="4">
    <source>
        <dbReference type="ARBA" id="ARBA00022692"/>
    </source>
</evidence>
<dbReference type="GO" id="GO:0005886">
    <property type="term" value="C:plasma membrane"/>
    <property type="evidence" value="ECO:0007669"/>
    <property type="project" value="UniProtKB-SubCell"/>
</dbReference>
<reference evidence="8" key="1">
    <citation type="submission" date="2016-01" db="EMBL/GenBank/DDBJ databases">
        <authorList>
            <person name="Peeters C."/>
        </authorList>
    </citation>
    <scope>NUCLEOTIDE SEQUENCE [LARGE SCALE GENOMIC DNA]</scope>
    <source>
        <strain evidence="8">LMG 29318</strain>
    </source>
</reference>
<dbReference type="EMBL" id="FCOF02000007">
    <property type="protein sequence ID" value="SAK54993.1"/>
    <property type="molecule type" value="Genomic_DNA"/>
</dbReference>
<dbReference type="InterPro" id="IPR003317">
    <property type="entry name" value="Cyt-d_oxidase_su2"/>
</dbReference>
<feature type="transmembrane region" description="Helical" evidence="7">
    <location>
        <begin position="156"/>
        <end position="179"/>
    </location>
</feature>
<evidence type="ECO:0000313" key="9">
    <source>
        <dbReference type="Proteomes" id="UP000054870"/>
    </source>
</evidence>
<comment type="subcellular location">
    <subcellularLocation>
        <location evidence="1">Cell membrane</location>
        <topology evidence="1">Multi-pass membrane protein</topology>
    </subcellularLocation>
</comment>
<dbReference type="AlphaFoldDB" id="A0A158AB20"/>
<sequence>MLDLVPLWAAILALAVFMYVLLDGFDLGVGMMFLLRRDAESRNLMINSVAPVWDFNETWLILGGGGLFAVFPLAFAIIVPAVYFPILFMLLGLIFRGVAFEFREVIGARKWLWDGAFGVGSLVATISQGIVLGMFIQGFPIHGRVYVGTSWNWVAPFPLLVGVGLIFGYALQGTTWLVLKTEGELQAWSRKMAHVALLGVIAFILLISIWTPLKDARIAARWFGFPESLAFAPVPVLTVLLAWTLWSSLVRGREVVPFLCSIGLFFLAFTGLVISLWPFIAPPTVTLWDASAAPLSHQFLLIGTMFLLPVLMIYVIWSYWVFRGKVRGDMGYHAE</sequence>
<keyword evidence="9" id="KW-1185">Reference proteome</keyword>
<evidence type="ECO:0000256" key="2">
    <source>
        <dbReference type="ARBA" id="ARBA00007543"/>
    </source>
</evidence>
<comment type="similarity">
    <text evidence="2">Belongs to the cytochrome ubiquinol oxidase subunit 2 family.</text>
</comment>
<gene>
    <name evidence="8" type="ORF">AWB75_01959</name>
</gene>
<evidence type="ECO:0000256" key="6">
    <source>
        <dbReference type="ARBA" id="ARBA00023136"/>
    </source>
</evidence>
<dbReference type="GO" id="GO:0016682">
    <property type="term" value="F:oxidoreductase activity, acting on diphenols and related substances as donors, oxygen as acceptor"/>
    <property type="evidence" value="ECO:0007669"/>
    <property type="project" value="TreeGrafter"/>
</dbReference>
<evidence type="ECO:0000256" key="5">
    <source>
        <dbReference type="ARBA" id="ARBA00022989"/>
    </source>
</evidence>
<dbReference type="OrthoDB" id="9776710at2"/>
<feature type="transmembrane region" description="Helical" evidence="7">
    <location>
        <begin position="111"/>
        <end position="136"/>
    </location>
</feature>
<dbReference type="GO" id="GO:0070069">
    <property type="term" value="C:cytochrome complex"/>
    <property type="evidence" value="ECO:0007669"/>
    <property type="project" value="TreeGrafter"/>
</dbReference>
<organism evidence="8 9">
    <name type="scientific">Caballeronia catudaia</name>
    <dbReference type="NCBI Taxonomy" id="1777136"/>
    <lineage>
        <taxon>Bacteria</taxon>
        <taxon>Pseudomonadati</taxon>
        <taxon>Pseudomonadota</taxon>
        <taxon>Betaproteobacteria</taxon>
        <taxon>Burkholderiales</taxon>
        <taxon>Burkholderiaceae</taxon>
        <taxon>Caballeronia</taxon>
    </lineage>
</organism>
<dbReference type="Pfam" id="PF02322">
    <property type="entry name" value="Cyt_bd_oxida_II"/>
    <property type="match status" value="1"/>
</dbReference>
<protein>
    <submittedName>
        <fullName evidence="8">Quinol oxidase subunit</fullName>
    </submittedName>
</protein>
<proteinExistence type="inferred from homology"/>
<dbReference type="RefSeq" id="WP_061123907.1">
    <property type="nucleotide sequence ID" value="NZ_FCOF02000007.1"/>
</dbReference>
<feature type="transmembrane region" description="Helical" evidence="7">
    <location>
        <begin position="300"/>
        <end position="322"/>
    </location>
</feature>
<keyword evidence="5 7" id="KW-1133">Transmembrane helix</keyword>
<keyword evidence="6 7" id="KW-0472">Membrane</keyword>